<dbReference type="InterPro" id="IPR000182">
    <property type="entry name" value="GNAT_dom"/>
</dbReference>
<dbReference type="RefSeq" id="WP_055941102.1">
    <property type="nucleotide sequence ID" value="NZ_JAQDCV010000013.1"/>
</dbReference>
<dbReference type="AlphaFoldDB" id="A0AAW3JUX9"/>
<keyword evidence="3" id="KW-1185">Reference proteome</keyword>
<evidence type="ECO:0000259" key="1">
    <source>
        <dbReference type="PROSITE" id="PS51186"/>
    </source>
</evidence>
<evidence type="ECO:0000313" key="2">
    <source>
        <dbReference type="EMBL" id="KQC85960.1"/>
    </source>
</evidence>
<dbReference type="EMBL" id="LLKB01000001">
    <property type="protein sequence ID" value="KQC85960.1"/>
    <property type="molecule type" value="Genomic_DNA"/>
</dbReference>
<comment type="caution">
    <text evidence="2">The sequence shown here is derived from an EMBL/GenBank/DDBJ whole genome shotgun (WGS) entry which is preliminary data.</text>
</comment>
<dbReference type="PROSITE" id="PS51186">
    <property type="entry name" value="GNAT"/>
    <property type="match status" value="1"/>
</dbReference>
<dbReference type="GO" id="GO:0016747">
    <property type="term" value="F:acyltransferase activity, transferring groups other than amino-acyl groups"/>
    <property type="evidence" value="ECO:0007669"/>
    <property type="project" value="InterPro"/>
</dbReference>
<dbReference type="SUPFAM" id="SSF55729">
    <property type="entry name" value="Acyl-CoA N-acyltransferases (Nat)"/>
    <property type="match status" value="1"/>
</dbReference>
<reference evidence="2 3" key="1">
    <citation type="submission" date="2015-10" db="EMBL/GenBank/DDBJ databases">
        <title>Butyribacter intestini gen. nov., sp. nov., a butyric acid-producing bacterium of the family Lachnospiraceae isolated from the human faeces.</title>
        <authorList>
            <person name="Zou Y."/>
            <person name="Xue W."/>
            <person name="Luo G."/>
            <person name="Lv M."/>
        </authorList>
    </citation>
    <scope>NUCLEOTIDE SEQUENCE [LARGE SCALE GENOMIC DNA]</scope>
    <source>
        <strain evidence="2 3">TF01-11</strain>
    </source>
</reference>
<protein>
    <recommendedName>
        <fullName evidence="1">N-acetyltransferase domain-containing protein</fullName>
    </recommendedName>
</protein>
<sequence>MTENVKLYQAAESDIEEITGLYEQAKGSKFCTWDEHYPNTEIARGDLERDALFCMKTETGEIVGAISIDDDKEVENLKCWSKTLKPSVEIARLVVKTEWQNKKIAPKMLKELLKIIADRGIKGAHYLVDKNHKKALAAYKSLNFIKVGESTLYDGNWWCYEREI</sequence>
<dbReference type="InterPro" id="IPR016181">
    <property type="entry name" value="Acyl_CoA_acyltransferase"/>
</dbReference>
<dbReference type="Proteomes" id="UP000050833">
    <property type="component" value="Unassembled WGS sequence"/>
</dbReference>
<dbReference type="CDD" id="cd04301">
    <property type="entry name" value="NAT_SF"/>
    <property type="match status" value="1"/>
</dbReference>
<gene>
    <name evidence="2" type="ORF">APZ18_01810</name>
</gene>
<organism evidence="2 3">
    <name type="scientific">Butyribacter intestini</name>
    <dbReference type="NCBI Taxonomy" id="1703332"/>
    <lineage>
        <taxon>Bacteria</taxon>
        <taxon>Bacillati</taxon>
        <taxon>Bacillota</taxon>
        <taxon>Clostridia</taxon>
        <taxon>Lachnospirales</taxon>
        <taxon>Lachnospiraceae</taxon>
        <taxon>Butyribacter</taxon>
    </lineage>
</organism>
<accession>A0AAW3JUX9</accession>
<dbReference type="Pfam" id="PF00583">
    <property type="entry name" value="Acetyltransf_1"/>
    <property type="match status" value="1"/>
</dbReference>
<evidence type="ECO:0000313" key="3">
    <source>
        <dbReference type="Proteomes" id="UP000050833"/>
    </source>
</evidence>
<proteinExistence type="predicted"/>
<feature type="domain" description="N-acetyltransferase" evidence="1">
    <location>
        <begin position="5"/>
        <end position="164"/>
    </location>
</feature>
<name>A0AAW3JUX9_9FIRM</name>
<dbReference type="Gene3D" id="3.40.630.30">
    <property type="match status" value="1"/>
</dbReference>